<dbReference type="EMBL" id="CALNXJ010000011">
    <property type="protein sequence ID" value="CAH3108775.1"/>
    <property type="molecule type" value="Genomic_DNA"/>
</dbReference>
<protein>
    <recommendedName>
        <fullName evidence="6">eRF1 domain-containing protein</fullName>
    </recommendedName>
</protein>
<keyword evidence="4" id="KW-0963">Cytoplasm</keyword>
<comment type="cofactor">
    <cofactor evidence="1">
        <name>a divalent metal cation</name>
        <dbReference type="ChEBI" id="CHEBI:60240"/>
    </cofactor>
</comment>
<feature type="non-terminal residue" evidence="7">
    <location>
        <position position="1"/>
    </location>
</feature>
<reference evidence="7 8" key="1">
    <citation type="submission" date="2022-05" db="EMBL/GenBank/DDBJ databases">
        <authorList>
            <consortium name="Genoscope - CEA"/>
            <person name="William W."/>
        </authorList>
    </citation>
    <scope>NUCLEOTIDE SEQUENCE [LARGE SCALE GENOMIC DNA]</scope>
</reference>
<dbReference type="Proteomes" id="UP001159428">
    <property type="component" value="Unassembled WGS sequence"/>
</dbReference>
<dbReference type="InterPro" id="IPR029064">
    <property type="entry name" value="Ribosomal_eL30-like_sf"/>
</dbReference>
<dbReference type="SUPFAM" id="SSF55315">
    <property type="entry name" value="L30e-like"/>
    <property type="match status" value="1"/>
</dbReference>
<dbReference type="Gene3D" id="3.30.1330.30">
    <property type="match status" value="1"/>
</dbReference>
<comment type="caution">
    <text evidence="7">The sequence shown here is derived from an EMBL/GenBank/DDBJ whole genome shotgun (WGS) entry which is preliminary data.</text>
</comment>
<dbReference type="GO" id="GO:0005737">
    <property type="term" value="C:cytoplasm"/>
    <property type="evidence" value="ECO:0007669"/>
    <property type="project" value="UniProtKB-SubCell"/>
</dbReference>
<dbReference type="PANTHER" id="PTHR10853:SF0">
    <property type="entry name" value="PROTEIN PELOTA HOMOLOG"/>
    <property type="match status" value="1"/>
</dbReference>
<evidence type="ECO:0000313" key="7">
    <source>
        <dbReference type="EMBL" id="CAH3108775.1"/>
    </source>
</evidence>
<dbReference type="GO" id="GO:0070651">
    <property type="term" value="P:nonfunctional rRNA decay"/>
    <property type="evidence" value="ECO:0007669"/>
    <property type="project" value="TreeGrafter"/>
</dbReference>
<dbReference type="Pfam" id="PF03465">
    <property type="entry name" value="eRF1_3"/>
    <property type="match status" value="1"/>
</dbReference>
<dbReference type="FunFam" id="3.30.1330.30:FF:000008">
    <property type="entry name" value="Protein pelota homolog"/>
    <property type="match status" value="1"/>
</dbReference>
<dbReference type="GO" id="GO:0070481">
    <property type="term" value="P:nuclear-transcribed mRNA catabolic process, non-stop decay"/>
    <property type="evidence" value="ECO:0007669"/>
    <property type="project" value="InterPro"/>
</dbReference>
<evidence type="ECO:0000259" key="6">
    <source>
        <dbReference type="Pfam" id="PF03465"/>
    </source>
</evidence>
<evidence type="ECO:0000256" key="2">
    <source>
        <dbReference type="ARBA" id="ARBA00004496"/>
    </source>
</evidence>
<evidence type="ECO:0000256" key="4">
    <source>
        <dbReference type="ARBA" id="ARBA00022490"/>
    </source>
</evidence>
<feature type="domain" description="eRF1" evidence="6">
    <location>
        <begin position="1"/>
        <end position="72"/>
    </location>
</feature>
<dbReference type="InterPro" id="IPR004405">
    <property type="entry name" value="TF_pelota"/>
</dbReference>
<comment type="similarity">
    <text evidence="3">Belongs to the eukaryotic release factor 1 family. Pelota subfamily.</text>
</comment>
<comment type="subcellular location">
    <subcellularLocation>
        <location evidence="2">Cytoplasm</location>
    </subcellularLocation>
</comment>
<organism evidence="7 8">
    <name type="scientific">Pocillopora meandrina</name>
    <dbReference type="NCBI Taxonomy" id="46732"/>
    <lineage>
        <taxon>Eukaryota</taxon>
        <taxon>Metazoa</taxon>
        <taxon>Cnidaria</taxon>
        <taxon>Anthozoa</taxon>
        <taxon>Hexacorallia</taxon>
        <taxon>Scleractinia</taxon>
        <taxon>Astrocoeniina</taxon>
        <taxon>Pocilloporidae</taxon>
        <taxon>Pocillopora</taxon>
    </lineage>
</organism>
<evidence type="ECO:0000256" key="5">
    <source>
        <dbReference type="ARBA" id="ARBA00022723"/>
    </source>
</evidence>
<sequence>VEKANEALAIKTLLVTNELFRSTDLPTRKRYVKLVESVKENGGEVRVFSSLHVSGEQLGQLSGFAAILRFPMPDIADGEGSADSKEGLVN</sequence>
<evidence type="ECO:0000256" key="3">
    <source>
        <dbReference type="ARBA" id="ARBA00009504"/>
    </source>
</evidence>
<keyword evidence="5" id="KW-0479">Metal-binding</keyword>
<dbReference type="GO" id="GO:0032790">
    <property type="term" value="P:ribosome disassembly"/>
    <property type="evidence" value="ECO:0007669"/>
    <property type="project" value="TreeGrafter"/>
</dbReference>
<accession>A0AAU9W994</accession>
<dbReference type="GO" id="GO:0071025">
    <property type="term" value="P:RNA surveillance"/>
    <property type="evidence" value="ECO:0007669"/>
    <property type="project" value="InterPro"/>
</dbReference>
<dbReference type="GO" id="GO:0046872">
    <property type="term" value="F:metal ion binding"/>
    <property type="evidence" value="ECO:0007669"/>
    <property type="project" value="UniProtKB-KW"/>
</dbReference>
<evidence type="ECO:0000313" key="8">
    <source>
        <dbReference type="Proteomes" id="UP001159428"/>
    </source>
</evidence>
<dbReference type="PANTHER" id="PTHR10853">
    <property type="entry name" value="PELOTA"/>
    <property type="match status" value="1"/>
</dbReference>
<evidence type="ECO:0000256" key="1">
    <source>
        <dbReference type="ARBA" id="ARBA00001968"/>
    </source>
</evidence>
<dbReference type="AlphaFoldDB" id="A0AAU9W994"/>
<proteinExistence type="inferred from homology"/>
<dbReference type="GO" id="GO:0070966">
    <property type="term" value="P:nuclear-transcribed mRNA catabolic process, no-go decay"/>
    <property type="evidence" value="ECO:0007669"/>
    <property type="project" value="InterPro"/>
</dbReference>
<name>A0AAU9W994_9CNID</name>
<dbReference type="InterPro" id="IPR005142">
    <property type="entry name" value="eRF1_3"/>
</dbReference>
<keyword evidence="8" id="KW-1185">Reference proteome</keyword>
<gene>
    <name evidence="7" type="ORF">PMEA_00002699</name>
</gene>